<feature type="compositionally biased region" description="Low complexity" evidence="1">
    <location>
        <begin position="80"/>
        <end position="110"/>
    </location>
</feature>
<protein>
    <recommendedName>
        <fullName evidence="5">Carbon starvation protein</fullName>
    </recommendedName>
</protein>
<name>A0A5J5E7G5_9BIFI</name>
<proteinExistence type="predicted"/>
<dbReference type="PROSITE" id="PS51257">
    <property type="entry name" value="PROKAR_LIPOPROTEIN"/>
    <property type="match status" value="1"/>
</dbReference>
<dbReference type="RefSeq" id="WP_150335714.1">
    <property type="nucleotide sequence ID" value="NZ_RZUG01000013.1"/>
</dbReference>
<gene>
    <name evidence="3" type="ORF">EMO92_07505</name>
</gene>
<feature type="transmembrane region" description="Helical" evidence="2">
    <location>
        <begin position="40"/>
        <end position="62"/>
    </location>
</feature>
<accession>A0A5J5E7G5</accession>
<keyword evidence="2" id="KW-0812">Transmembrane</keyword>
<sequence>MNDRSRMMTYALIATACIIWIWESVKGTLSGGAALDTTTIVFLVCIGIAAIYCIVSALILWWRQPGRNNEAADTPADAFDGQASTTSAASTTSTTDEQSSQDSSDSAGDAPTPAKTHDTRDGR</sequence>
<reference evidence="3 4" key="1">
    <citation type="journal article" date="2019" name="Syst. Appl. Microbiol.">
        <title>Characterization of Bifidobacterium species in feaces of the Egyptian fruit bat: Description of B. vespertilionis sp. nov. and B. rousetti sp. nov.</title>
        <authorList>
            <person name="Modesto M."/>
            <person name="Satti M."/>
            <person name="Watanabe K."/>
            <person name="Puglisi E."/>
            <person name="Morelli L."/>
            <person name="Huang C.-H."/>
            <person name="Liou J.-S."/>
            <person name="Miyashita M."/>
            <person name="Tamura T."/>
            <person name="Saito S."/>
            <person name="Mori K."/>
            <person name="Huang L."/>
            <person name="Sciavilla P."/>
            <person name="Sandri C."/>
            <person name="Spiezio C."/>
            <person name="Vitali F."/>
            <person name="Cavalieri D."/>
            <person name="Perpetuini G."/>
            <person name="Tofalo R."/>
            <person name="Bonetti A."/>
            <person name="Arita M."/>
            <person name="Mattarelli P."/>
        </authorList>
    </citation>
    <scope>NUCLEOTIDE SEQUENCE [LARGE SCALE GENOMIC DNA]</scope>
    <source>
        <strain evidence="3 4">RST19</strain>
    </source>
</reference>
<dbReference type="Proteomes" id="UP000326251">
    <property type="component" value="Unassembled WGS sequence"/>
</dbReference>
<evidence type="ECO:0000256" key="1">
    <source>
        <dbReference type="SAM" id="MobiDB-lite"/>
    </source>
</evidence>
<dbReference type="AlphaFoldDB" id="A0A5J5E7G5"/>
<comment type="caution">
    <text evidence="3">The sequence shown here is derived from an EMBL/GenBank/DDBJ whole genome shotgun (WGS) entry which is preliminary data.</text>
</comment>
<dbReference type="EMBL" id="RZUG01000013">
    <property type="protein sequence ID" value="KAA8824985.1"/>
    <property type="molecule type" value="Genomic_DNA"/>
</dbReference>
<evidence type="ECO:0000256" key="2">
    <source>
        <dbReference type="SAM" id="Phobius"/>
    </source>
</evidence>
<feature type="region of interest" description="Disordered" evidence="1">
    <location>
        <begin position="70"/>
        <end position="123"/>
    </location>
</feature>
<keyword evidence="2" id="KW-0472">Membrane</keyword>
<organism evidence="3 4">
    <name type="scientific">Bifidobacterium reuteri</name>
    <dbReference type="NCBI Taxonomy" id="983706"/>
    <lineage>
        <taxon>Bacteria</taxon>
        <taxon>Bacillati</taxon>
        <taxon>Actinomycetota</taxon>
        <taxon>Actinomycetes</taxon>
        <taxon>Bifidobacteriales</taxon>
        <taxon>Bifidobacteriaceae</taxon>
        <taxon>Bifidobacterium</taxon>
    </lineage>
</organism>
<evidence type="ECO:0000313" key="4">
    <source>
        <dbReference type="Proteomes" id="UP000326251"/>
    </source>
</evidence>
<keyword evidence="2" id="KW-1133">Transmembrane helix</keyword>
<evidence type="ECO:0008006" key="5">
    <source>
        <dbReference type="Google" id="ProtNLM"/>
    </source>
</evidence>
<evidence type="ECO:0000313" key="3">
    <source>
        <dbReference type="EMBL" id="KAA8824985.1"/>
    </source>
</evidence>